<evidence type="ECO:0000259" key="1">
    <source>
        <dbReference type="Pfam" id="PF00724"/>
    </source>
</evidence>
<dbReference type="EMBL" id="JABCKI010005958">
    <property type="protein sequence ID" value="KAG5636243.1"/>
    <property type="molecule type" value="Genomic_DNA"/>
</dbReference>
<proteinExistence type="predicted"/>
<dbReference type="Pfam" id="PF00724">
    <property type="entry name" value="Oxidored_FMN"/>
    <property type="match status" value="1"/>
</dbReference>
<comment type="caution">
    <text evidence="2">The sequence shown here is derived from an EMBL/GenBank/DDBJ whole genome shotgun (WGS) entry which is preliminary data.</text>
</comment>
<gene>
    <name evidence="2" type="ORF">H0H81_008673</name>
</gene>
<dbReference type="PANTHER" id="PTHR22893:SF91">
    <property type="entry name" value="NADPH DEHYDROGENASE 2-RELATED"/>
    <property type="match status" value="1"/>
</dbReference>
<name>A0A9P7FU07_9AGAR</name>
<reference evidence="2" key="2">
    <citation type="submission" date="2021-10" db="EMBL/GenBank/DDBJ databases">
        <title>Phylogenomics reveals ancestral predisposition of the termite-cultivated fungus Termitomyces towards a domesticated lifestyle.</title>
        <authorList>
            <person name="Auxier B."/>
            <person name="Grum-Grzhimaylo A."/>
            <person name="Cardenas M.E."/>
            <person name="Lodge J.D."/>
            <person name="Laessoe T."/>
            <person name="Pedersen O."/>
            <person name="Smith M.E."/>
            <person name="Kuyper T.W."/>
            <person name="Franco-Molano E.A."/>
            <person name="Baroni T.J."/>
            <person name="Aanen D.K."/>
        </authorList>
    </citation>
    <scope>NUCLEOTIDE SEQUENCE</scope>
    <source>
        <strain evidence="2">D49</strain>
    </source>
</reference>
<feature type="domain" description="NADH:flavin oxidoreductase/NADH oxidase N-terminal" evidence="1">
    <location>
        <begin position="8"/>
        <end position="333"/>
    </location>
</feature>
<accession>A0A9P7FU07</accession>
<dbReference type="GO" id="GO:0003959">
    <property type="term" value="F:NADPH dehydrogenase activity"/>
    <property type="evidence" value="ECO:0007669"/>
    <property type="project" value="TreeGrafter"/>
</dbReference>
<evidence type="ECO:0000313" key="3">
    <source>
        <dbReference type="Proteomes" id="UP000717328"/>
    </source>
</evidence>
<dbReference type="Gene3D" id="3.20.20.70">
    <property type="entry name" value="Aldolase class I"/>
    <property type="match status" value="1"/>
</dbReference>
<dbReference type="PANTHER" id="PTHR22893">
    <property type="entry name" value="NADH OXIDOREDUCTASE-RELATED"/>
    <property type="match status" value="1"/>
</dbReference>
<dbReference type="CDD" id="cd02933">
    <property type="entry name" value="OYE_like_FMN"/>
    <property type="match status" value="1"/>
</dbReference>
<dbReference type="InterPro" id="IPR001155">
    <property type="entry name" value="OxRdtase_FMN_N"/>
</dbReference>
<dbReference type="InterPro" id="IPR045247">
    <property type="entry name" value="Oye-like"/>
</dbReference>
<evidence type="ECO:0000313" key="2">
    <source>
        <dbReference type="EMBL" id="KAG5636243.1"/>
    </source>
</evidence>
<dbReference type="Proteomes" id="UP000717328">
    <property type="component" value="Unassembled WGS sequence"/>
</dbReference>
<protein>
    <recommendedName>
        <fullName evidence="1">NADH:flavin oxidoreductase/NADH oxidase N-terminal domain-containing protein</fullName>
    </recommendedName>
</protein>
<dbReference type="AlphaFoldDB" id="A0A9P7FU07"/>
<keyword evidence="3" id="KW-1185">Reference proteome</keyword>
<reference evidence="2" key="1">
    <citation type="submission" date="2021-02" db="EMBL/GenBank/DDBJ databases">
        <authorList>
            <person name="Nieuwenhuis M."/>
            <person name="Van De Peppel L.J.J."/>
        </authorList>
    </citation>
    <scope>NUCLEOTIDE SEQUENCE</scope>
    <source>
        <strain evidence="2">D49</strain>
    </source>
</reference>
<dbReference type="OrthoDB" id="276546at2759"/>
<organism evidence="2 3">
    <name type="scientific">Sphagnurus paluster</name>
    <dbReference type="NCBI Taxonomy" id="117069"/>
    <lineage>
        <taxon>Eukaryota</taxon>
        <taxon>Fungi</taxon>
        <taxon>Dikarya</taxon>
        <taxon>Basidiomycota</taxon>
        <taxon>Agaricomycotina</taxon>
        <taxon>Agaricomycetes</taxon>
        <taxon>Agaricomycetidae</taxon>
        <taxon>Agaricales</taxon>
        <taxon>Tricholomatineae</taxon>
        <taxon>Lyophyllaceae</taxon>
        <taxon>Sphagnurus</taxon>
    </lineage>
</organism>
<dbReference type="GO" id="GO:0010181">
    <property type="term" value="F:FMN binding"/>
    <property type="evidence" value="ECO:0007669"/>
    <property type="project" value="InterPro"/>
</dbReference>
<sequence length="360" mass="39401">MPSTIIPQLFQPIQVGRVKLSHRVVFAPMTRLRSTKSTHVPVASLMKEYYGQRARVPGTLLITEGTLVAPEAGGYDNVPGIWSDEQINAWKEITDTIHSKGSSVFLQICALGRVADPSILGSHNPPLPLVGPSSAPISSQTAILPHPLTIDEIAQFIALFAQGAKNAVYRAGFDGVELHGANGFLLDQFLQDTANDRKDGYGGSLEGRSRFFLEIVDAVARAIGPERTALRLSPWSKFQGMGMADPVPQFTHLVTSLRTNHPDLAYIHVIEPRASGDSDCDYAPHESNDFIRKIWAGKPYISAGGHTKESALEATRKDEWNLVAFGRFYTSNASPSSFHGVQALMDLRTARSPSEVEEWR</sequence>
<dbReference type="InterPro" id="IPR013785">
    <property type="entry name" value="Aldolase_TIM"/>
</dbReference>
<dbReference type="SUPFAM" id="SSF51395">
    <property type="entry name" value="FMN-linked oxidoreductases"/>
    <property type="match status" value="1"/>
</dbReference>